<dbReference type="NCBIfam" id="TIGR02783">
    <property type="entry name" value="TrbL_P"/>
    <property type="match status" value="1"/>
</dbReference>
<feature type="transmembrane region" description="Helical" evidence="6">
    <location>
        <begin position="182"/>
        <end position="205"/>
    </location>
</feature>
<dbReference type="EMBL" id="JAYEET010000018">
    <property type="protein sequence ID" value="MEA1605491.1"/>
    <property type="molecule type" value="Genomic_DNA"/>
</dbReference>
<evidence type="ECO:0000256" key="2">
    <source>
        <dbReference type="ARBA" id="ARBA00022692"/>
    </source>
</evidence>
<feature type="transmembrane region" description="Helical" evidence="6">
    <location>
        <begin position="48"/>
        <end position="66"/>
    </location>
</feature>
<keyword evidence="3 6" id="KW-1133">Transmembrane helix</keyword>
<dbReference type="Pfam" id="PF04610">
    <property type="entry name" value="TrbL"/>
    <property type="match status" value="1"/>
</dbReference>
<gene>
    <name evidence="7" type="primary">trbL</name>
    <name evidence="7" type="ORF">SOP97_06600</name>
</gene>
<feature type="transmembrane region" description="Helical" evidence="6">
    <location>
        <begin position="14"/>
        <end position="36"/>
    </location>
</feature>
<feature type="transmembrane region" description="Helical" evidence="6">
    <location>
        <begin position="143"/>
        <end position="162"/>
    </location>
</feature>
<comment type="caution">
    <text evidence="7">The sequence shown here is derived from an EMBL/GenBank/DDBJ whole genome shotgun (WGS) entry which is preliminary data.</text>
</comment>
<keyword evidence="8" id="KW-1185">Reference proteome</keyword>
<sequence length="370" mass="37615">MQEFVTRAAAWQGVIMAAATWLFWTLGTISFTWTMGMLALRKADIGDFFSEFIRFTLFFGFFYWLLQNGPYFAETIINSLRQIGDNAAGTAGLSPSGVVDIGFMIWKQAISNLSGWSPVDSLVGLVLSAGIMLALATIAVNMLLLLISGWILMYAGIFFLGFGGSRWTSDMAINYFKTVLGLAVQLLVMILLVGVGNNLLTSFYAKMNKATLNFEELGVMLVFCLALLTLTGQVPKMVAGIISGGGGGGGAGGFGAGAIAGAALGAAGTAAGAASMAGSAVMSGAQNISGGASAIKAAIQKAQGSADGGSGMPSLGAGSSDKGSDSGSSLKAAMGIDSSNQSGGMMQKAASVAAGAASELAKGAGRRFAR</sequence>
<keyword evidence="4 6" id="KW-0472">Membrane</keyword>
<keyword evidence="2 6" id="KW-0812">Transmembrane</keyword>
<feature type="compositionally biased region" description="Low complexity" evidence="5">
    <location>
        <begin position="314"/>
        <end position="332"/>
    </location>
</feature>
<dbReference type="InterPro" id="IPR007688">
    <property type="entry name" value="Conjugal_tfr_TrbL/VirB6"/>
</dbReference>
<evidence type="ECO:0000313" key="8">
    <source>
        <dbReference type="Proteomes" id="UP001292571"/>
    </source>
</evidence>
<comment type="subcellular location">
    <subcellularLocation>
        <location evidence="1">Membrane</location>
        <topology evidence="1">Multi-pass membrane protein</topology>
    </subcellularLocation>
</comment>
<evidence type="ECO:0000256" key="3">
    <source>
        <dbReference type="ARBA" id="ARBA00022989"/>
    </source>
</evidence>
<name>A0ABU5P785_9PSED</name>
<dbReference type="InterPro" id="IPR014150">
    <property type="entry name" value="Conjugal_tfr_TrbL"/>
</dbReference>
<accession>A0ABU5P785</accession>
<evidence type="ECO:0000256" key="5">
    <source>
        <dbReference type="SAM" id="MobiDB-lite"/>
    </source>
</evidence>
<dbReference type="Proteomes" id="UP001292571">
    <property type="component" value="Unassembled WGS sequence"/>
</dbReference>
<evidence type="ECO:0000313" key="7">
    <source>
        <dbReference type="EMBL" id="MEA1605491.1"/>
    </source>
</evidence>
<feature type="transmembrane region" description="Helical" evidence="6">
    <location>
        <begin position="254"/>
        <end position="274"/>
    </location>
</feature>
<evidence type="ECO:0000256" key="4">
    <source>
        <dbReference type="ARBA" id="ARBA00023136"/>
    </source>
</evidence>
<protein>
    <submittedName>
        <fullName evidence="7">P-type conjugative transfer protein TrbL</fullName>
    </submittedName>
</protein>
<evidence type="ECO:0000256" key="6">
    <source>
        <dbReference type="SAM" id="Phobius"/>
    </source>
</evidence>
<proteinExistence type="predicted"/>
<organism evidence="7 8">
    <name type="scientific">Pseudomonas spirodelae</name>
    <dbReference type="NCBI Taxonomy" id="3101751"/>
    <lineage>
        <taxon>Bacteria</taxon>
        <taxon>Pseudomonadati</taxon>
        <taxon>Pseudomonadota</taxon>
        <taxon>Gammaproteobacteria</taxon>
        <taxon>Pseudomonadales</taxon>
        <taxon>Pseudomonadaceae</taxon>
        <taxon>Pseudomonas</taxon>
    </lineage>
</organism>
<feature type="transmembrane region" description="Helical" evidence="6">
    <location>
        <begin position="116"/>
        <end position="136"/>
    </location>
</feature>
<dbReference type="RefSeq" id="WP_322948693.1">
    <property type="nucleotide sequence ID" value="NZ_JAYEET010000018.1"/>
</dbReference>
<evidence type="ECO:0000256" key="1">
    <source>
        <dbReference type="ARBA" id="ARBA00004141"/>
    </source>
</evidence>
<feature type="transmembrane region" description="Helical" evidence="6">
    <location>
        <begin position="217"/>
        <end position="234"/>
    </location>
</feature>
<reference evidence="7 8" key="1">
    <citation type="submission" date="2023-12" db="EMBL/GenBank/DDBJ databases">
        <title>Pseudomonas sp. T5W1.</title>
        <authorList>
            <person name="Maltman C."/>
        </authorList>
    </citation>
    <scope>NUCLEOTIDE SEQUENCE [LARGE SCALE GENOMIC DNA]</scope>
    <source>
        <strain evidence="7 8">T5W1</strain>
    </source>
</reference>
<feature type="region of interest" description="Disordered" evidence="5">
    <location>
        <begin position="305"/>
        <end position="343"/>
    </location>
</feature>